<dbReference type="GO" id="GO:0006508">
    <property type="term" value="P:proteolysis"/>
    <property type="evidence" value="ECO:0007669"/>
    <property type="project" value="UniProtKB-KW"/>
</dbReference>
<evidence type="ECO:0000313" key="13">
    <source>
        <dbReference type="EMBL" id="PHH72671.1"/>
    </source>
</evidence>
<dbReference type="PANTHER" id="PTHR43226">
    <property type="entry name" value="XAA-PRO AMINOPEPTIDASE 3"/>
    <property type="match status" value="1"/>
</dbReference>
<name>A0A2C5Z0H8_9HYPO</name>
<keyword evidence="14" id="KW-1185">Reference proteome</keyword>
<dbReference type="OrthoDB" id="10261878at2759"/>
<dbReference type="InterPro" id="IPR052433">
    <property type="entry name" value="X-Pro_dipept-like"/>
</dbReference>
<evidence type="ECO:0000256" key="10">
    <source>
        <dbReference type="ARBA" id="ARBA00023211"/>
    </source>
</evidence>
<evidence type="ECO:0000256" key="1">
    <source>
        <dbReference type="ARBA" id="ARBA00001424"/>
    </source>
</evidence>
<evidence type="ECO:0000313" key="14">
    <source>
        <dbReference type="Proteomes" id="UP000224854"/>
    </source>
</evidence>
<dbReference type="GO" id="GO:0004177">
    <property type="term" value="F:aminopeptidase activity"/>
    <property type="evidence" value="ECO:0007669"/>
    <property type="project" value="UniProtKB-KW"/>
</dbReference>
<accession>A0A2C5Z0H8</accession>
<dbReference type="AlphaFoldDB" id="A0A2C5Z0H8"/>
<evidence type="ECO:0000256" key="8">
    <source>
        <dbReference type="ARBA" id="ARBA00022723"/>
    </source>
</evidence>
<dbReference type="EMBL" id="NJEU01000565">
    <property type="protein sequence ID" value="PHH72671.1"/>
    <property type="molecule type" value="Genomic_DNA"/>
</dbReference>
<keyword evidence="7" id="KW-0645">Protease</keyword>
<keyword evidence="10" id="KW-0464">Manganese</keyword>
<evidence type="ECO:0000256" key="7">
    <source>
        <dbReference type="ARBA" id="ARBA00022670"/>
    </source>
</evidence>
<feature type="domain" description="Peptidase M24" evidence="12">
    <location>
        <begin position="92"/>
        <end position="350"/>
    </location>
</feature>
<organism evidence="13 14">
    <name type="scientific">Ophiocordyceps australis</name>
    <dbReference type="NCBI Taxonomy" id="1399860"/>
    <lineage>
        <taxon>Eukaryota</taxon>
        <taxon>Fungi</taxon>
        <taxon>Dikarya</taxon>
        <taxon>Ascomycota</taxon>
        <taxon>Pezizomycotina</taxon>
        <taxon>Sordariomycetes</taxon>
        <taxon>Hypocreomycetidae</taxon>
        <taxon>Hypocreales</taxon>
        <taxon>Ophiocordycipitaceae</taxon>
        <taxon>Ophiocordyceps</taxon>
    </lineage>
</organism>
<evidence type="ECO:0000256" key="11">
    <source>
        <dbReference type="ARBA" id="ARBA00030849"/>
    </source>
</evidence>
<dbReference type="Proteomes" id="UP000224854">
    <property type="component" value="Unassembled WGS sequence"/>
</dbReference>
<dbReference type="CDD" id="cd01087">
    <property type="entry name" value="Prolidase"/>
    <property type="match status" value="1"/>
</dbReference>
<dbReference type="PANTHER" id="PTHR43226:SF1">
    <property type="entry name" value="XAA-PRO DIPEPTIDASE"/>
    <property type="match status" value="1"/>
</dbReference>
<comment type="cofactor">
    <cofactor evidence="2">
        <name>Mn(2+)</name>
        <dbReference type="ChEBI" id="CHEBI:29035"/>
    </cofactor>
</comment>
<dbReference type="SUPFAM" id="SSF55920">
    <property type="entry name" value="Creatinase/aminopeptidase"/>
    <property type="match status" value="1"/>
</dbReference>
<proteinExistence type="inferred from homology"/>
<comment type="similarity">
    <text evidence="4">Belongs to the peptidase M24B family.</text>
</comment>
<evidence type="ECO:0000256" key="9">
    <source>
        <dbReference type="ARBA" id="ARBA00022801"/>
    </source>
</evidence>
<evidence type="ECO:0000256" key="5">
    <source>
        <dbReference type="ARBA" id="ARBA00012574"/>
    </source>
</evidence>
<dbReference type="InterPro" id="IPR000994">
    <property type="entry name" value="Pept_M24"/>
</dbReference>
<comment type="caution">
    <text evidence="13">The sequence shown here is derived from an EMBL/GenBank/DDBJ whole genome shotgun (WGS) entry which is preliminary data.</text>
</comment>
<evidence type="ECO:0000256" key="4">
    <source>
        <dbReference type="ARBA" id="ARBA00008766"/>
    </source>
</evidence>
<evidence type="ECO:0000256" key="6">
    <source>
        <dbReference type="ARBA" id="ARBA00022438"/>
    </source>
</evidence>
<dbReference type="InterPro" id="IPR036005">
    <property type="entry name" value="Creatinase/aminopeptidase-like"/>
</dbReference>
<keyword evidence="8" id="KW-0479">Metal-binding</keyword>
<sequence>MLNKQTATQLLLPHSADDALTKYDVDEVKYTTDLNPILTRLAAQSAPSTVYALANQVPDYVTFLEFASKDFSALRPAIETARIVKDEYEVAMMRKANHISGQAHKAVVEAARKAANERQLEAVFVQHCIANAAKEMAYPPIFASGTAAATLHYVDNDKPLDGKLNLLVDAGAEWDNYAADITRTFPLDGKFTPESRQIYDIVYAMQQESLQLIKAGALWDDIHLHAHTVAIRGLVALGILRGSEKEILDARTSVAFFPHGLGHYLGLDTHDVGGNPDPADKDALFRHLRLRAKLPAGSVVTVEPGIYFCHFIIKPYLEDPAHAKFIDSSVLEKYWAVGGVRIEDNVVVTQDGYQNLTTAVKDPESLEALVAA</sequence>
<dbReference type="GO" id="GO:0046872">
    <property type="term" value="F:metal ion binding"/>
    <property type="evidence" value="ECO:0007669"/>
    <property type="project" value="UniProtKB-KW"/>
</dbReference>
<dbReference type="Gene3D" id="3.90.230.10">
    <property type="entry name" value="Creatinase/methionine aminopeptidase superfamily"/>
    <property type="match status" value="1"/>
</dbReference>
<comment type="catalytic activity">
    <reaction evidence="1">
        <text>Release of any N-terminal amino acid, including proline, that is linked to proline, even from a dipeptide or tripeptide.</text>
        <dbReference type="EC" id="3.4.11.9"/>
    </reaction>
</comment>
<comment type="function">
    <text evidence="3">Catalyzes the removal of a penultimate prolyl residue from the N-termini of peptides.</text>
</comment>
<evidence type="ECO:0000259" key="12">
    <source>
        <dbReference type="Pfam" id="PF00557"/>
    </source>
</evidence>
<keyword evidence="6" id="KW-0031">Aminopeptidase</keyword>
<dbReference type="EC" id="3.4.11.9" evidence="5"/>
<dbReference type="Pfam" id="PF00557">
    <property type="entry name" value="Peptidase_M24"/>
    <property type="match status" value="1"/>
</dbReference>
<keyword evidence="9" id="KW-0378">Hydrolase</keyword>
<evidence type="ECO:0000256" key="2">
    <source>
        <dbReference type="ARBA" id="ARBA00001936"/>
    </source>
</evidence>
<evidence type="ECO:0000256" key="3">
    <source>
        <dbReference type="ARBA" id="ARBA00002443"/>
    </source>
</evidence>
<gene>
    <name evidence="13" type="ORF">CDD82_5855</name>
</gene>
<reference evidence="13 14" key="1">
    <citation type="submission" date="2017-06" db="EMBL/GenBank/DDBJ databases">
        <title>Ant-infecting Ophiocordyceps genomes reveal a high diversity of potential behavioral manipulation genes and a possible major role for enterotoxins.</title>
        <authorList>
            <person name="De Bekker C."/>
            <person name="Evans H.C."/>
            <person name="Brachmann A."/>
            <person name="Hughes D.P."/>
        </authorList>
    </citation>
    <scope>NUCLEOTIDE SEQUENCE [LARGE SCALE GENOMIC DNA]</scope>
    <source>
        <strain evidence="13 14">1348a</strain>
    </source>
</reference>
<protein>
    <recommendedName>
        <fullName evidence="5">Xaa-Pro aminopeptidase</fullName>
        <ecNumber evidence="5">3.4.11.9</ecNumber>
    </recommendedName>
    <alternativeName>
        <fullName evidence="11">Aminoacylproline aminopeptidase</fullName>
    </alternativeName>
</protein>